<feature type="non-terminal residue" evidence="2">
    <location>
        <position position="312"/>
    </location>
</feature>
<dbReference type="InterPro" id="IPR036390">
    <property type="entry name" value="WH_DNA-bd_sf"/>
</dbReference>
<dbReference type="SUPFAM" id="SSF46785">
    <property type="entry name" value="Winged helix' DNA-binding domain"/>
    <property type="match status" value="1"/>
</dbReference>
<gene>
    <name evidence="2" type="ORF">PHLGIDRAFT_96691</name>
</gene>
<accession>A0A0C3S2D8</accession>
<protein>
    <recommendedName>
        <fullName evidence="1">RGS1/SST2-like Fungal-Differentiation Regulator domain-containing protein</fullName>
    </recommendedName>
</protein>
<evidence type="ECO:0000259" key="1">
    <source>
        <dbReference type="Pfam" id="PF25889"/>
    </source>
</evidence>
<dbReference type="EMBL" id="KN840737">
    <property type="protein sequence ID" value="KIP01780.1"/>
    <property type="molecule type" value="Genomic_DNA"/>
</dbReference>
<evidence type="ECO:0000313" key="2">
    <source>
        <dbReference type="EMBL" id="KIP01780.1"/>
    </source>
</evidence>
<reference evidence="2 3" key="1">
    <citation type="journal article" date="2014" name="PLoS Genet.">
        <title>Analysis of the Phlebiopsis gigantea genome, transcriptome and secretome provides insight into its pioneer colonization strategies of wood.</title>
        <authorList>
            <person name="Hori C."/>
            <person name="Ishida T."/>
            <person name="Igarashi K."/>
            <person name="Samejima M."/>
            <person name="Suzuki H."/>
            <person name="Master E."/>
            <person name="Ferreira P."/>
            <person name="Ruiz-Duenas F.J."/>
            <person name="Held B."/>
            <person name="Canessa P."/>
            <person name="Larrondo L.F."/>
            <person name="Schmoll M."/>
            <person name="Druzhinina I.S."/>
            <person name="Kubicek C.P."/>
            <person name="Gaskell J.A."/>
            <person name="Kersten P."/>
            <person name="St John F."/>
            <person name="Glasner J."/>
            <person name="Sabat G."/>
            <person name="Splinter BonDurant S."/>
            <person name="Syed K."/>
            <person name="Yadav J."/>
            <person name="Mgbeahuruike A.C."/>
            <person name="Kovalchuk A."/>
            <person name="Asiegbu F.O."/>
            <person name="Lackner G."/>
            <person name="Hoffmeister D."/>
            <person name="Rencoret J."/>
            <person name="Gutierrez A."/>
            <person name="Sun H."/>
            <person name="Lindquist E."/>
            <person name="Barry K."/>
            <person name="Riley R."/>
            <person name="Grigoriev I.V."/>
            <person name="Henrissat B."/>
            <person name="Kues U."/>
            <person name="Berka R.M."/>
            <person name="Martinez A.T."/>
            <person name="Covert S.F."/>
            <person name="Blanchette R.A."/>
            <person name="Cullen D."/>
        </authorList>
    </citation>
    <scope>NUCLEOTIDE SEQUENCE [LARGE SCALE GENOMIC DNA]</scope>
    <source>
        <strain evidence="2 3">11061_1 CR5-6</strain>
    </source>
</reference>
<dbReference type="OrthoDB" id="196547at2759"/>
<keyword evidence="3" id="KW-1185">Reference proteome</keyword>
<organism evidence="2 3">
    <name type="scientific">Phlebiopsis gigantea (strain 11061_1 CR5-6)</name>
    <name type="common">White-rot fungus</name>
    <name type="synonym">Peniophora gigantea</name>
    <dbReference type="NCBI Taxonomy" id="745531"/>
    <lineage>
        <taxon>Eukaryota</taxon>
        <taxon>Fungi</taxon>
        <taxon>Dikarya</taxon>
        <taxon>Basidiomycota</taxon>
        <taxon>Agaricomycotina</taxon>
        <taxon>Agaricomycetes</taxon>
        <taxon>Polyporales</taxon>
        <taxon>Phanerochaetaceae</taxon>
        <taxon>Phlebiopsis</taxon>
    </lineage>
</organism>
<evidence type="ECO:0000313" key="3">
    <source>
        <dbReference type="Proteomes" id="UP000053257"/>
    </source>
</evidence>
<dbReference type="Pfam" id="PF25889">
    <property type="entry name" value="WHD_Fungal_DR"/>
    <property type="match status" value="1"/>
</dbReference>
<sequence length="312" mass="35052">MTQSQSLGRKTSCVLDRTAIGAPFLHDLLDIFAALMLSMELKTHKIMFCRYEHSFLRTDAIASLSFLQVVRKCSRVTYRMPRDSAVAVFKLCLAARLLAPAVDSRHSWVTPEDVFTPTPKGLHIVECYARDSGVDARHLDRVFAAWPVCPRLLHFVRRQSDDKVALSDHTVLDLFRRFAGRTPNYAPANLKSLDPTERYRVWAKGIPITREVSSMSVRGRHLRKAHHDACFSAASAAEWLCDFTVMSGTSEASRALAHFVRLELLVLTEGKFVTGSRTTYRFTERGCQISWNISSVDMEDRARTASPSAATG</sequence>
<name>A0A0C3S2D8_PHLG1</name>
<dbReference type="Proteomes" id="UP000053257">
    <property type="component" value="Unassembled WGS sequence"/>
</dbReference>
<proteinExistence type="predicted"/>
<feature type="domain" description="RGS1/SST2-like Fungal-Differentiation Regulator" evidence="1">
    <location>
        <begin position="27"/>
        <end position="144"/>
    </location>
</feature>
<dbReference type="AlphaFoldDB" id="A0A0C3S2D8"/>
<dbReference type="HOGENOM" id="CLU_060148_0_0_1"/>
<dbReference type="InterPro" id="IPR058855">
    <property type="entry name" value="RGS1/SST2-like_Fungal-DR"/>
</dbReference>
<dbReference type="STRING" id="745531.A0A0C3S2D8"/>